<evidence type="ECO:0000256" key="2">
    <source>
        <dbReference type="ARBA" id="ARBA00003921"/>
    </source>
</evidence>
<name>A0A4R6S6P3_9MICO</name>
<evidence type="ECO:0000256" key="3">
    <source>
        <dbReference type="ARBA" id="ARBA00004496"/>
    </source>
</evidence>
<protein>
    <recommendedName>
        <fullName evidence="17">UDP-N-acetylenolpyruvoylglucosamine reductase</fullName>
        <ecNumber evidence="17">1.3.1.98</ecNumber>
    </recommendedName>
    <alternativeName>
        <fullName evidence="17">UDP-N-acetylmuramate dehydrogenase</fullName>
    </alternativeName>
</protein>
<dbReference type="Proteomes" id="UP000295601">
    <property type="component" value="Unassembled WGS sequence"/>
</dbReference>
<dbReference type="GO" id="GO:0051301">
    <property type="term" value="P:cell division"/>
    <property type="evidence" value="ECO:0007669"/>
    <property type="project" value="UniProtKB-KW"/>
</dbReference>
<evidence type="ECO:0000259" key="19">
    <source>
        <dbReference type="PROSITE" id="PS51387"/>
    </source>
</evidence>
<feature type="active site" evidence="17">
    <location>
        <position position="177"/>
    </location>
</feature>
<evidence type="ECO:0000256" key="12">
    <source>
        <dbReference type="ARBA" id="ARBA00022984"/>
    </source>
</evidence>
<dbReference type="PROSITE" id="PS51387">
    <property type="entry name" value="FAD_PCMH"/>
    <property type="match status" value="1"/>
</dbReference>
<keyword evidence="12 17" id="KW-0573">Peptidoglycan synthesis</keyword>
<accession>A0A4R6S6P3</accession>
<dbReference type="InterPro" id="IPR011601">
    <property type="entry name" value="MurB_C"/>
</dbReference>
<dbReference type="EMBL" id="SNYA01000001">
    <property type="protein sequence ID" value="TDP95460.1"/>
    <property type="molecule type" value="Genomic_DNA"/>
</dbReference>
<comment type="function">
    <text evidence="2 17">Cell wall formation.</text>
</comment>
<keyword evidence="7 17" id="KW-0132">Cell division</keyword>
<evidence type="ECO:0000256" key="9">
    <source>
        <dbReference type="ARBA" id="ARBA00022827"/>
    </source>
</evidence>
<feature type="region of interest" description="Disordered" evidence="18">
    <location>
        <begin position="208"/>
        <end position="244"/>
    </location>
</feature>
<evidence type="ECO:0000313" key="21">
    <source>
        <dbReference type="Proteomes" id="UP000295601"/>
    </source>
</evidence>
<dbReference type="InterPro" id="IPR036635">
    <property type="entry name" value="MurB_C_sf"/>
</dbReference>
<dbReference type="PANTHER" id="PTHR21071:SF4">
    <property type="entry name" value="UDP-N-ACETYLENOLPYRUVOYLGLUCOSAMINE REDUCTASE"/>
    <property type="match status" value="1"/>
</dbReference>
<dbReference type="HAMAP" id="MF_00037">
    <property type="entry name" value="MurB"/>
    <property type="match status" value="1"/>
</dbReference>
<feature type="active site" evidence="17">
    <location>
        <position position="421"/>
    </location>
</feature>
<dbReference type="AlphaFoldDB" id="A0A4R6S6P3"/>
<comment type="subcellular location">
    <subcellularLocation>
        <location evidence="3 17">Cytoplasm</location>
    </subcellularLocation>
</comment>
<dbReference type="InterPro" id="IPR003170">
    <property type="entry name" value="MurB"/>
</dbReference>
<keyword evidence="14 17" id="KW-0131">Cell cycle</keyword>
<dbReference type="InterPro" id="IPR036318">
    <property type="entry name" value="FAD-bd_PCMH-like_sf"/>
</dbReference>
<comment type="pathway">
    <text evidence="4 17">Cell wall biogenesis; peptidoglycan biosynthesis.</text>
</comment>
<dbReference type="EC" id="1.3.1.98" evidence="17"/>
<comment type="cofactor">
    <cofactor evidence="1 17">
        <name>FAD</name>
        <dbReference type="ChEBI" id="CHEBI:57692"/>
    </cofactor>
</comment>
<sequence>MTSPDRDSPAVVADTTPLAELTTMRVGGPAERILVAHTRDELTRLASELWSSGEDWLLLGGGSNTVVHDDGFPGTALLVRTSGIEEIADPELPAGSVRVRVAAGENWDTLVATAVEHGWAGIEGLSGIPGLAGAAPVQNIGAYGQELSDVLHSIEFLDALSSAPRRMTADELELGYRDSVIKQGLEGVVLSLDLILSASSAGASASASAAVSAPRRGRHGADPAPSADPAVAEGSEAIAPSPPTPMAPVRYAQLATALGVEVGTEVPIRVLRDSVLRLRAAKGMVLDAADHDSWSSGSFFTNPIVTERFARTLPEGAPRFPMAAVEASDTVISFEELAAGKQPHSSGPVPERMVKLSAAWLIEHAGVAKGFRLPGSGAAVSSKHTLAITNRGGATAAQVAELARFIVQRVQQEFGVILAPEPNLYGLEL</sequence>
<comment type="caution">
    <text evidence="20">The sequence shown here is derived from an EMBL/GenBank/DDBJ whole genome shotgun (WGS) entry which is preliminary data.</text>
</comment>
<dbReference type="SUPFAM" id="SSF56176">
    <property type="entry name" value="FAD-binding/transporter-associated domain-like"/>
    <property type="match status" value="1"/>
</dbReference>
<evidence type="ECO:0000256" key="17">
    <source>
        <dbReference type="HAMAP-Rule" id="MF_00037"/>
    </source>
</evidence>
<evidence type="ECO:0000256" key="5">
    <source>
        <dbReference type="ARBA" id="ARBA00010485"/>
    </source>
</evidence>
<dbReference type="InterPro" id="IPR016166">
    <property type="entry name" value="FAD-bd_PCMH"/>
</dbReference>
<keyword evidence="9 17" id="KW-0274">FAD</keyword>
<evidence type="ECO:0000256" key="8">
    <source>
        <dbReference type="ARBA" id="ARBA00022630"/>
    </source>
</evidence>
<dbReference type="InterPro" id="IPR016167">
    <property type="entry name" value="FAD-bd_PCMH_sub1"/>
</dbReference>
<evidence type="ECO:0000256" key="11">
    <source>
        <dbReference type="ARBA" id="ARBA00022960"/>
    </source>
</evidence>
<dbReference type="GO" id="GO:0071949">
    <property type="term" value="F:FAD binding"/>
    <property type="evidence" value="ECO:0007669"/>
    <property type="project" value="InterPro"/>
</dbReference>
<dbReference type="Pfam" id="PF01565">
    <property type="entry name" value="FAD_binding_4"/>
    <property type="match status" value="1"/>
</dbReference>
<keyword evidence="6 17" id="KW-0963">Cytoplasm</keyword>
<dbReference type="Gene3D" id="3.90.78.10">
    <property type="entry name" value="UDP-N-acetylenolpyruvoylglucosamine reductase, C-terminal domain"/>
    <property type="match status" value="1"/>
</dbReference>
<feature type="domain" description="FAD-binding PCMH-type" evidence="19">
    <location>
        <begin position="25"/>
        <end position="199"/>
    </location>
</feature>
<comment type="similarity">
    <text evidence="5 17">Belongs to the MurB family.</text>
</comment>
<evidence type="ECO:0000256" key="14">
    <source>
        <dbReference type="ARBA" id="ARBA00023306"/>
    </source>
</evidence>
<evidence type="ECO:0000256" key="16">
    <source>
        <dbReference type="ARBA" id="ARBA00048914"/>
    </source>
</evidence>
<organism evidence="20 21">
    <name type="scientific">Leucobacter luti</name>
    <dbReference type="NCBI Taxonomy" id="340320"/>
    <lineage>
        <taxon>Bacteria</taxon>
        <taxon>Bacillati</taxon>
        <taxon>Actinomycetota</taxon>
        <taxon>Actinomycetes</taxon>
        <taxon>Micrococcales</taxon>
        <taxon>Microbacteriaceae</taxon>
        <taxon>Leucobacter</taxon>
    </lineage>
</organism>
<evidence type="ECO:0000313" key="20">
    <source>
        <dbReference type="EMBL" id="TDP95460.1"/>
    </source>
</evidence>
<proteinExistence type="inferred from homology"/>
<dbReference type="SUPFAM" id="SSF56194">
    <property type="entry name" value="Uridine diphospho-N-Acetylenolpyruvylglucosamine reductase, MurB, C-terminal domain"/>
    <property type="match status" value="1"/>
</dbReference>
<feature type="compositionally biased region" description="Low complexity" evidence="18">
    <location>
        <begin position="222"/>
        <end position="232"/>
    </location>
</feature>
<dbReference type="Gene3D" id="3.30.465.10">
    <property type="match status" value="1"/>
</dbReference>
<evidence type="ECO:0000256" key="4">
    <source>
        <dbReference type="ARBA" id="ARBA00004752"/>
    </source>
</evidence>
<comment type="catalytic activity">
    <reaction evidence="16 17">
        <text>UDP-N-acetyl-alpha-D-muramate + NADP(+) = UDP-N-acetyl-3-O-(1-carboxyvinyl)-alpha-D-glucosamine + NADPH + H(+)</text>
        <dbReference type="Rhea" id="RHEA:12248"/>
        <dbReference type="ChEBI" id="CHEBI:15378"/>
        <dbReference type="ChEBI" id="CHEBI:57783"/>
        <dbReference type="ChEBI" id="CHEBI:58349"/>
        <dbReference type="ChEBI" id="CHEBI:68483"/>
        <dbReference type="ChEBI" id="CHEBI:70757"/>
        <dbReference type="EC" id="1.3.1.98"/>
    </reaction>
</comment>
<evidence type="ECO:0000256" key="6">
    <source>
        <dbReference type="ARBA" id="ARBA00022490"/>
    </source>
</evidence>
<evidence type="ECO:0000256" key="10">
    <source>
        <dbReference type="ARBA" id="ARBA00022857"/>
    </source>
</evidence>
<dbReference type="PANTHER" id="PTHR21071">
    <property type="entry name" value="UDP-N-ACETYLENOLPYRUVOYLGLUCOSAMINE REDUCTASE"/>
    <property type="match status" value="1"/>
</dbReference>
<feature type="active site" description="Proton donor" evidence="17">
    <location>
        <position position="298"/>
    </location>
</feature>
<dbReference type="InterPro" id="IPR006094">
    <property type="entry name" value="Oxid_FAD_bind_N"/>
</dbReference>
<dbReference type="GO" id="GO:0071555">
    <property type="term" value="P:cell wall organization"/>
    <property type="evidence" value="ECO:0007669"/>
    <property type="project" value="UniProtKB-KW"/>
</dbReference>
<reference evidence="20 21" key="1">
    <citation type="submission" date="2019-03" db="EMBL/GenBank/DDBJ databases">
        <title>Genomic analyses of the natural microbiome of Caenorhabditis elegans.</title>
        <authorList>
            <person name="Samuel B."/>
        </authorList>
    </citation>
    <scope>NUCLEOTIDE SEQUENCE [LARGE SCALE GENOMIC DNA]</scope>
    <source>
        <strain evidence="20 21">JUb18</strain>
    </source>
</reference>
<dbReference type="GO" id="GO:0008762">
    <property type="term" value="F:UDP-N-acetylmuramate dehydrogenase activity"/>
    <property type="evidence" value="ECO:0007669"/>
    <property type="project" value="UniProtKB-UniRule"/>
</dbReference>
<evidence type="ECO:0000256" key="7">
    <source>
        <dbReference type="ARBA" id="ARBA00022618"/>
    </source>
</evidence>
<keyword evidence="8 17" id="KW-0285">Flavoprotein</keyword>
<evidence type="ECO:0000256" key="13">
    <source>
        <dbReference type="ARBA" id="ARBA00023002"/>
    </source>
</evidence>
<dbReference type="GO" id="GO:0009252">
    <property type="term" value="P:peptidoglycan biosynthetic process"/>
    <property type="evidence" value="ECO:0007669"/>
    <property type="project" value="UniProtKB-UniRule"/>
</dbReference>
<keyword evidence="15 17" id="KW-0961">Cell wall biogenesis/degradation</keyword>
<dbReference type="GO" id="GO:0005829">
    <property type="term" value="C:cytosol"/>
    <property type="evidence" value="ECO:0007669"/>
    <property type="project" value="TreeGrafter"/>
</dbReference>
<dbReference type="InterPro" id="IPR016169">
    <property type="entry name" value="FAD-bd_PCMH_sub2"/>
</dbReference>
<keyword evidence="11 17" id="KW-0133">Cell shape</keyword>
<evidence type="ECO:0000256" key="15">
    <source>
        <dbReference type="ARBA" id="ARBA00023316"/>
    </source>
</evidence>
<keyword evidence="10 17" id="KW-0521">NADP</keyword>
<dbReference type="Gene3D" id="3.30.43.10">
    <property type="entry name" value="Uridine Diphospho-n-acetylenolpyruvylglucosamine Reductase, domain 2"/>
    <property type="match status" value="1"/>
</dbReference>
<dbReference type="UniPathway" id="UPA00219"/>
<evidence type="ECO:0000256" key="1">
    <source>
        <dbReference type="ARBA" id="ARBA00001974"/>
    </source>
</evidence>
<dbReference type="GO" id="GO:0008360">
    <property type="term" value="P:regulation of cell shape"/>
    <property type="evidence" value="ECO:0007669"/>
    <property type="project" value="UniProtKB-KW"/>
</dbReference>
<evidence type="ECO:0000256" key="18">
    <source>
        <dbReference type="SAM" id="MobiDB-lite"/>
    </source>
</evidence>
<dbReference type="Pfam" id="PF02873">
    <property type="entry name" value="MurB_C"/>
    <property type="match status" value="1"/>
</dbReference>
<dbReference type="RefSeq" id="WP_243735954.1">
    <property type="nucleotide sequence ID" value="NZ_SNYA01000001.1"/>
</dbReference>
<gene>
    <name evidence="17" type="primary">murB</name>
    <name evidence="20" type="ORF">EDF62_0149</name>
</gene>
<keyword evidence="21" id="KW-1185">Reference proteome</keyword>
<keyword evidence="13 17" id="KW-0560">Oxidoreductase</keyword>